<keyword evidence="2" id="KW-1185">Reference proteome</keyword>
<dbReference type="Proteomes" id="UP000789901">
    <property type="component" value="Unassembled WGS sequence"/>
</dbReference>
<feature type="non-terminal residue" evidence="1">
    <location>
        <position position="43"/>
    </location>
</feature>
<comment type="caution">
    <text evidence="1">The sequence shown here is derived from an EMBL/GenBank/DDBJ whole genome shotgun (WGS) entry which is preliminary data.</text>
</comment>
<accession>A0ABN7XRR6</accession>
<gene>
    <name evidence="1" type="ORF">GMARGA_LOCUS45859</name>
</gene>
<evidence type="ECO:0000313" key="1">
    <source>
        <dbReference type="EMBL" id="CAG8857038.1"/>
    </source>
</evidence>
<name>A0ABN7XRR6_GIGMA</name>
<evidence type="ECO:0000313" key="2">
    <source>
        <dbReference type="Proteomes" id="UP000789901"/>
    </source>
</evidence>
<reference evidence="1 2" key="1">
    <citation type="submission" date="2021-06" db="EMBL/GenBank/DDBJ databases">
        <authorList>
            <person name="Kallberg Y."/>
            <person name="Tangrot J."/>
            <person name="Rosling A."/>
        </authorList>
    </citation>
    <scope>NUCLEOTIDE SEQUENCE [LARGE SCALE GENOMIC DNA]</scope>
    <source>
        <strain evidence="1 2">120-4 pot B 10/14</strain>
    </source>
</reference>
<sequence length="43" mass="4977">DELPFPNEMHDDIGLSVAICKGERPRANQNVFIPKCYKELMEK</sequence>
<proteinExistence type="predicted"/>
<protein>
    <submittedName>
        <fullName evidence="1">31403_t:CDS:1</fullName>
    </submittedName>
</protein>
<dbReference type="EMBL" id="CAJVQB010166580">
    <property type="protein sequence ID" value="CAG8857038.1"/>
    <property type="molecule type" value="Genomic_DNA"/>
</dbReference>
<organism evidence="1 2">
    <name type="scientific">Gigaspora margarita</name>
    <dbReference type="NCBI Taxonomy" id="4874"/>
    <lineage>
        <taxon>Eukaryota</taxon>
        <taxon>Fungi</taxon>
        <taxon>Fungi incertae sedis</taxon>
        <taxon>Mucoromycota</taxon>
        <taxon>Glomeromycotina</taxon>
        <taxon>Glomeromycetes</taxon>
        <taxon>Diversisporales</taxon>
        <taxon>Gigasporaceae</taxon>
        <taxon>Gigaspora</taxon>
    </lineage>
</organism>
<feature type="non-terminal residue" evidence="1">
    <location>
        <position position="1"/>
    </location>
</feature>